<dbReference type="PANTHER" id="PTHR43586">
    <property type="entry name" value="CYSTEINE DESULFURASE"/>
    <property type="match status" value="1"/>
</dbReference>
<dbReference type="Proteomes" id="UP000037600">
    <property type="component" value="Unassembled WGS sequence"/>
</dbReference>
<keyword evidence="1" id="KW-0663">Pyridoxal phosphate</keyword>
<reference evidence="3 4" key="1">
    <citation type="submission" date="2015-04" db="EMBL/GenBank/DDBJ databases">
        <title>Draft Genome Sequence of the Novel Agar-Digesting Marine Bacterium Q1.</title>
        <authorList>
            <person name="Li Y."/>
            <person name="Li D."/>
            <person name="Chen G."/>
            <person name="Du Z."/>
        </authorList>
    </citation>
    <scope>NUCLEOTIDE SEQUENCE [LARGE SCALE GENOMIC DNA]</scope>
    <source>
        <strain evidence="3 4">Q1</strain>
    </source>
</reference>
<dbReference type="PATRIC" id="fig|1513271.3.peg.3085"/>
<dbReference type="InterPro" id="IPR015424">
    <property type="entry name" value="PyrdxlP-dep_Trfase"/>
</dbReference>
<dbReference type="STRING" id="1513271.XM47_14980"/>
<dbReference type="Pfam" id="PF00266">
    <property type="entry name" value="Aminotran_5"/>
    <property type="match status" value="1"/>
</dbReference>
<dbReference type="OrthoDB" id="9804366at2"/>
<proteinExistence type="predicted"/>
<comment type="caution">
    <text evidence="3">The sequence shown here is derived from an EMBL/GenBank/DDBJ whole genome shotgun (WGS) entry which is preliminary data.</text>
</comment>
<dbReference type="AlphaFoldDB" id="A0A0J8GUD1"/>
<evidence type="ECO:0000313" key="3">
    <source>
        <dbReference type="EMBL" id="KMT64298.1"/>
    </source>
</evidence>
<dbReference type="RefSeq" id="WP_048694246.1">
    <property type="nucleotide sequence ID" value="NZ_KQ130499.1"/>
</dbReference>
<organism evidence="3 4">
    <name type="scientific">Catenovulum maritimum</name>
    <dbReference type="NCBI Taxonomy" id="1513271"/>
    <lineage>
        <taxon>Bacteria</taxon>
        <taxon>Pseudomonadati</taxon>
        <taxon>Pseudomonadota</taxon>
        <taxon>Gammaproteobacteria</taxon>
        <taxon>Alteromonadales</taxon>
        <taxon>Alteromonadaceae</taxon>
        <taxon>Catenovulum</taxon>
    </lineage>
</organism>
<evidence type="ECO:0000259" key="2">
    <source>
        <dbReference type="Pfam" id="PF00266"/>
    </source>
</evidence>
<gene>
    <name evidence="3" type="ORF">XM47_14980</name>
</gene>
<dbReference type="Gene3D" id="3.40.640.10">
    <property type="entry name" value="Type I PLP-dependent aspartate aminotransferase-like (Major domain)"/>
    <property type="match status" value="1"/>
</dbReference>
<dbReference type="Gene3D" id="3.90.1150.10">
    <property type="entry name" value="Aspartate Aminotransferase, domain 1"/>
    <property type="match status" value="1"/>
</dbReference>
<accession>A0A0J8GUD1</accession>
<dbReference type="EMBL" id="LAZL01000027">
    <property type="protein sequence ID" value="KMT64298.1"/>
    <property type="molecule type" value="Genomic_DNA"/>
</dbReference>
<dbReference type="InterPro" id="IPR000192">
    <property type="entry name" value="Aminotrans_V_dom"/>
</dbReference>
<evidence type="ECO:0000313" key="4">
    <source>
        <dbReference type="Proteomes" id="UP000037600"/>
    </source>
</evidence>
<dbReference type="SUPFAM" id="SSF53383">
    <property type="entry name" value="PLP-dependent transferases"/>
    <property type="match status" value="1"/>
</dbReference>
<dbReference type="InterPro" id="IPR015422">
    <property type="entry name" value="PyrdxlP-dep_Trfase_small"/>
</dbReference>
<sequence>MQSGKALLNQISQAFYGADIKYQTITGKSIKRIYLDSAASCLMLKPAFLASTQYLPHYANTHSEIHNSAIVSNQMYDWAKQTVLAFVKADPKQYSCVFIGSGATGGINRCAQIMANIRPNKTTALVSLMEHHSNDLPHRKYNKKVEHIECEDSGINLGSVCIKDLEQKLIKHQGQVNYVAITGASNVTGILNPIKKISEISHQHNALVIVDGSQMLAHAPISLTRSQNDPTSADIDALVFSGHKMYAPGSPGVLIIKTKLLEQSQPNQMGGGIVSQVSKGHFDLIDDLQAREEAGTPNIFGAVNLAMSLNVLNRITMTEIAHHESELLKYLFTELSKIDGLSIYANQDLAKYPRTATFSFNLAGIDHALLAAILNDYFNIAVRNECFCAHPYVRELIIDQLWELDPDLPSEQIEAKKGMVRASFGLNNTITDAIELVNALTQIVQNPTKYTAEYELTQSQGYQHKTKQTDWRSLFCPDQMLNQLLSQQTDPQHS</sequence>
<evidence type="ECO:0000256" key="1">
    <source>
        <dbReference type="ARBA" id="ARBA00022898"/>
    </source>
</evidence>
<name>A0A0J8GUD1_9ALTE</name>
<dbReference type="PANTHER" id="PTHR43586:SF8">
    <property type="entry name" value="CYSTEINE DESULFURASE 1, CHLOROPLASTIC"/>
    <property type="match status" value="1"/>
</dbReference>
<dbReference type="InterPro" id="IPR015421">
    <property type="entry name" value="PyrdxlP-dep_Trfase_major"/>
</dbReference>
<feature type="domain" description="Aminotransferase class V" evidence="2">
    <location>
        <begin position="33"/>
        <end position="432"/>
    </location>
</feature>
<keyword evidence="4" id="KW-1185">Reference proteome</keyword>
<protein>
    <recommendedName>
        <fullName evidence="2">Aminotransferase class V domain-containing protein</fullName>
    </recommendedName>
</protein>